<feature type="zinc finger region" description="C3H1-type" evidence="9">
    <location>
        <begin position="744"/>
        <end position="768"/>
    </location>
</feature>
<keyword evidence="13" id="KW-1185">Reference proteome</keyword>
<comment type="similarity">
    <text evidence="2">Belongs to the ZC3H14 family.</text>
</comment>
<dbReference type="GO" id="GO:0005737">
    <property type="term" value="C:cytoplasm"/>
    <property type="evidence" value="ECO:0007669"/>
    <property type="project" value="TreeGrafter"/>
</dbReference>
<accession>A0A1J1IPJ7</accession>
<feature type="region of interest" description="Disordered" evidence="10">
    <location>
        <begin position="224"/>
        <end position="254"/>
    </location>
</feature>
<comment type="subcellular location">
    <subcellularLocation>
        <location evidence="1">Nucleus</location>
    </subcellularLocation>
</comment>
<dbReference type="Gene3D" id="4.10.1000.30">
    <property type="match status" value="1"/>
</dbReference>
<dbReference type="AlphaFoldDB" id="A0A1J1IPJ7"/>
<dbReference type="GO" id="GO:0008270">
    <property type="term" value="F:zinc ion binding"/>
    <property type="evidence" value="ECO:0007669"/>
    <property type="project" value="UniProtKB-KW"/>
</dbReference>
<feature type="region of interest" description="Disordered" evidence="10">
    <location>
        <begin position="275"/>
        <end position="355"/>
    </location>
</feature>
<name>A0A1J1IPJ7_9DIPT</name>
<keyword evidence="6 9" id="KW-0863">Zinc-finger</keyword>
<evidence type="ECO:0000256" key="8">
    <source>
        <dbReference type="ARBA" id="ARBA00023242"/>
    </source>
</evidence>
<keyword evidence="5" id="KW-0677">Repeat</keyword>
<dbReference type="GO" id="GO:0043488">
    <property type="term" value="P:regulation of mRNA stability"/>
    <property type="evidence" value="ECO:0007669"/>
    <property type="project" value="InterPro"/>
</dbReference>
<organism evidence="12 13">
    <name type="scientific">Clunio marinus</name>
    <dbReference type="NCBI Taxonomy" id="568069"/>
    <lineage>
        <taxon>Eukaryota</taxon>
        <taxon>Metazoa</taxon>
        <taxon>Ecdysozoa</taxon>
        <taxon>Arthropoda</taxon>
        <taxon>Hexapoda</taxon>
        <taxon>Insecta</taxon>
        <taxon>Pterygota</taxon>
        <taxon>Neoptera</taxon>
        <taxon>Endopterygota</taxon>
        <taxon>Diptera</taxon>
        <taxon>Nematocera</taxon>
        <taxon>Chironomoidea</taxon>
        <taxon>Chironomidae</taxon>
        <taxon>Clunio</taxon>
    </lineage>
</organism>
<dbReference type="Gene3D" id="4.10.1000.40">
    <property type="match status" value="1"/>
</dbReference>
<dbReference type="PANTHER" id="PTHR14738:SF29">
    <property type="entry name" value="ZINC FINGER CCCH DOMAIN-CONTAINING PROTEIN 14"/>
    <property type="match status" value="1"/>
</dbReference>
<keyword evidence="7 9" id="KW-0862">Zinc</keyword>
<feature type="zinc finger region" description="C3H1-type" evidence="9">
    <location>
        <begin position="681"/>
        <end position="701"/>
    </location>
</feature>
<evidence type="ECO:0000256" key="10">
    <source>
        <dbReference type="SAM" id="MobiDB-lite"/>
    </source>
</evidence>
<evidence type="ECO:0000256" key="5">
    <source>
        <dbReference type="ARBA" id="ARBA00022737"/>
    </source>
</evidence>
<dbReference type="PANTHER" id="PTHR14738">
    <property type="entry name" value="ZINC FINGER CCCH DOMAIN-CONTAINING PROTEIN 14"/>
    <property type="match status" value="1"/>
</dbReference>
<dbReference type="InterPro" id="IPR040366">
    <property type="entry name" value="Nab2/ZC3H14"/>
</dbReference>
<dbReference type="InterPro" id="IPR000571">
    <property type="entry name" value="Znf_CCCH"/>
</dbReference>
<evidence type="ECO:0000256" key="4">
    <source>
        <dbReference type="ARBA" id="ARBA00022723"/>
    </source>
</evidence>
<feature type="region of interest" description="Disordered" evidence="10">
    <location>
        <begin position="89"/>
        <end position="114"/>
    </location>
</feature>
<evidence type="ECO:0000256" key="2">
    <source>
        <dbReference type="ARBA" id="ARBA00008423"/>
    </source>
</evidence>
<feature type="compositionally biased region" description="Basic and acidic residues" evidence="10">
    <location>
        <begin position="279"/>
        <end position="301"/>
    </location>
</feature>
<feature type="compositionally biased region" description="Basic and acidic residues" evidence="10">
    <location>
        <begin position="588"/>
        <end position="629"/>
    </location>
</feature>
<sequence length="801" mass="91024">MDSLGEVGKKMRSAIKAKLLELGTGSQSGYIDDELPDYVMIMVANKRSKSQMLTDLNLFLGSNTEIFVNWLHQVLQKLQEVTLPNNLASKTKKKESEVITKKEKKKDKKKNSKETSITDVIAVELIEKAKKTLEVEKEVKKEATKSPSPQPATVIKAKMPDPPAPPHINPPAMSDHEKDKDDDEFDIPTISEIKTSAGNHNLHKKELSQLQELQNRIYKTKRKLQEFGSDSEDVPASKKPVKSRLGVKPIENTKSSNIISLSAIRRTEKEIYVAPSFKKLIERQKEENDRRGSEIMRRSDSNKLPLNTKHSRRSRSVSRSRERYRPRRDRSRSPVKRSRSPYKASRSPKHRSNIHQRIGSRIVANSPEKDAPVRIKFRPALNSAVTAQAGKNLLLRAVAEAQRSTALASQMQQRRKPQRDNIVIHVPLRKDKRNIRLDEEYIPEAVSSQTESDAEYHPSIHNKPPVIDDGDDGDVVYLNNVEDVEDLEDLDEEMPKSPQFVVTLEGVTQFDKKSKSSSHSPTPPPVIKRKSIKDRIGMKPVIPPGNWEERQTVKRKSEEESESQRAYNQAKKTRLSPIKFDLTDDENEERKSRETSVERRSVTSESNKDDEKKNEEQNGEEIAKRIKLEPSRSFDHVPPLLSSVAVPVPEVAKPIVKTKERCKFYPLCTNASCAFYHPTHPCKLFPNCKFGDSCAYIHPRCKFDTSCTREDCNFSHSQANVGQIIPPIASSVVPVQNYKSISITPNTTICKFFPGCTNTNCIFLHPKVCKFGKACLNKFDCNFYHFETSSKSKFKWVSPLS</sequence>
<dbReference type="EMBL" id="CVRI01000057">
    <property type="protein sequence ID" value="CRL02088.1"/>
    <property type="molecule type" value="Genomic_DNA"/>
</dbReference>
<proteinExistence type="inferred from homology"/>
<dbReference type="STRING" id="568069.A0A1J1IPJ7"/>
<evidence type="ECO:0000259" key="11">
    <source>
        <dbReference type="PROSITE" id="PS50103"/>
    </source>
</evidence>
<dbReference type="GO" id="GO:0005634">
    <property type="term" value="C:nucleus"/>
    <property type="evidence" value="ECO:0007669"/>
    <property type="project" value="UniProtKB-SubCell"/>
</dbReference>
<keyword evidence="4 9" id="KW-0479">Metal-binding</keyword>
<protein>
    <recommendedName>
        <fullName evidence="3">Zinc finger CCCH domain-containing protein 14</fullName>
    </recommendedName>
</protein>
<feature type="domain" description="C3H1-type" evidence="11">
    <location>
        <begin position="744"/>
        <end position="768"/>
    </location>
</feature>
<feature type="region of interest" description="Disordered" evidence="10">
    <location>
        <begin position="446"/>
        <end position="473"/>
    </location>
</feature>
<dbReference type="Pfam" id="PF14608">
    <property type="entry name" value="zf-CCCH_2"/>
    <property type="match status" value="4"/>
</dbReference>
<evidence type="ECO:0000256" key="9">
    <source>
        <dbReference type="PROSITE-ProRule" id="PRU00723"/>
    </source>
</evidence>
<dbReference type="GO" id="GO:0008143">
    <property type="term" value="F:poly(A) binding"/>
    <property type="evidence" value="ECO:0007669"/>
    <property type="project" value="InterPro"/>
</dbReference>
<evidence type="ECO:0000313" key="13">
    <source>
        <dbReference type="Proteomes" id="UP000183832"/>
    </source>
</evidence>
<evidence type="ECO:0000256" key="1">
    <source>
        <dbReference type="ARBA" id="ARBA00004123"/>
    </source>
</evidence>
<feature type="compositionally biased region" description="Basic and acidic residues" evidence="10">
    <location>
        <begin position="547"/>
        <end position="558"/>
    </location>
</feature>
<feature type="region of interest" description="Disordered" evidence="10">
    <location>
        <begin position="138"/>
        <end position="184"/>
    </location>
</feature>
<evidence type="ECO:0000256" key="6">
    <source>
        <dbReference type="ARBA" id="ARBA00022771"/>
    </source>
</evidence>
<dbReference type="Proteomes" id="UP000183832">
    <property type="component" value="Unassembled WGS sequence"/>
</dbReference>
<feature type="domain" description="C3H1-type" evidence="11">
    <location>
        <begin position="681"/>
        <end position="701"/>
    </location>
</feature>
<evidence type="ECO:0000313" key="12">
    <source>
        <dbReference type="EMBL" id="CRL02088.1"/>
    </source>
</evidence>
<feature type="region of interest" description="Disordered" evidence="10">
    <location>
        <begin position="510"/>
        <end position="629"/>
    </location>
</feature>
<dbReference type="SMART" id="SM00356">
    <property type="entry name" value="ZnF_C3H1"/>
    <property type="match status" value="3"/>
</dbReference>
<evidence type="ECO:0000256" key="7">
    <source>
        <dbReference type="ARBA" id="ARBA00022833"/>
    </source>
</evidence>
<dbReference type="PROSITE" id="PS50103">
    <property type="entry name" value="ZF_C3H1"/>
    <property type="match status" value="2"/>
</dbReference>
<evidence type="ECO:0000256" key="3">
    <source>
        <dbReference type="ARBA" id="ARBA00015071"/>
    </source>
</evidence>
<reference evidence="12 13" key="1">
    <citation type="submission" date="2015-04" db="EMBL/GenBank/DDBJ databases">
        <authorList>
            <person name="Syromyatnikov M.Y."/>
            <person name="Popov V.N."/>
        </authorList>
    </citation>
    <scope>NUCLEOTIDE SEQUENCE [LARGE SCALE GENOMIC DNA]</scope>
</reference>
<gene>
    <name evidence="12" type="ORF">CLUMA_CG015277</name>
</gene>
<feature type="compositionally biased region" description="Basic residues" evidence="10">
    <location>
        <begin position="309"/>
        <end position="354"/>
    </location>
</feature>
<feature type="compositionally biased region" description="Basic residues" evidence="10">
    <location>
        <begin position="102"/>
        <end position="111"/>
    </location>
</feature>
<dbReference type="OrthoDB" id="5589010at2759"/>
<keyword evidence="8" id="KW-0539">Nucleus</keyword>
<feature type="compositionally biased region" description="Pro residues" evidence="10">
    <location>
        <begin position="160"/>
        <end position="169"/>
    </location>
</feature>
<dbReference type="Gene3D" id="1.20.1390.10">
    <property type="entry name" value="PWI domain"/>
    <property type="match status" value="1"/>
</dbReference>